<gene>
    <name evidence="1" type="ORF">SAMN04488530_10811</name>
</gene>
<dbReference type="OrthoDB" id="1753430at2"/>
<proteinExistence type="predicted"/>
<accession>A0A1M5MTE8</accession>
<dbReference type="RefSeq" id="WP_073124934.1">
    <property type="nucleotide sequence ID" value="NZ_BAABCH010000002.1"/>
</dbReference>
<sequence length="100" mass="11780">MIIDIDVFIDKLEFSIFSIENQYKKYILKDKIIIPISFDVGNRLSYLRKFISILLRQHKIEMAYLHTNDNLYTEDLSIDIIKIIGVMEELFSSCGVELCK</sequence>
<evidence type="ECO:0000313" key="2">
    <source>
        <dbReference type="Proteomes" id="UP000243255"/>
    </source>
</evidence>
<dbReference type="Proteomes" id="UP000243255">
    <property type="component" value="Unassembled WGS sequence"/>
</dbReference>
<evidence type="ECO:0000313" key="1">
    <source>
        <dbReference type="EMBL" id="SHG80650.1"/>
    </source>
</evidence>
<dbReference type="STRING" id="1121321.SAMN04488530_10811"/>
<reference evidence="2" key="1">
    <citation type="submission" date="2016-11" db="EMBL/GenBank/DDBJ databases">
        <authorList>
            <person name="Varghese N."/>
            <person name="Submissions S."/>
        </authorList>
    </citation>
    <scope>NUCLEOTIDE SEQUENCE [LARGE SCALE GENOMIC DNA]</scope>
    <source>
        <strain evidence="2">DSM 2635</strain>
    </source>
</reference>
<dbReference type="EMBL" id="FQWX01000008">
    <property type="protein sequence ID" value="SHG80650.1"/>
    <property type="molecule type" value="Genomic_DNA"/>
</dbReference>
<name>A0A1M5MTE8_9FIRM</name>
<protein>
    <submittedName>
        <fullName evidence="1">Uncharacterized protein</fullName>
    </submittedName>
</protein>
<organism evidence="1 2">
    <name type="scientific">Asaccharospora irregularis DSM 2635</name>
    <dbReference type="NCBI Taxonomy" id="1121321"/>
    <lineage>
        <taxon>Bacteria</taxon>
        <taxon>Bacillati</taxon>
        <taxon>Bacillota</taxon>
        <taxon>Clostridia</taxon>
        <taxon>Peptostreptococcales</taxon>
        <taxon>Peptostreptococcaceae</taxon>
        <taxon>Asaccharospora</taxon>
    </lineage>
</organism>
<dbReference type="AlphaFoldDB" id="A0A1M5MTE8"/>
<keyword evidence="2" id="KW-1185">Reference proteome</keyword>